<evidence type="ECO:0000256" key="1">
    <source>
        <dbReference type="SAM" id="SignalP"/>
    </source>
</evidence>
<gene>
    <name evidence="2" type="ORF">GMOD_00001163</name>
</gene>
<proteinExistence type="predicted"/>
<protein>
    <submittedName>
        <fullName evidence="2">Uncharacterized protein</fullName>
    </submittedName>
</protein>
<keyword evidence="3" id="KW-1185">Reference proteome</keyword>
<reference evidence="2 3" key="1">
    <citation type="journal article" date="2014" name="PLoS ONE">
        <title>De novo Genome Assembly of the Fungal Plant Pathogen Pyrenophora semeniperda.</title>
        <authorList>
            <person name="Soliai M.M."/>
            <person name="Meyer S.E."/>
            <person name="Udall J.A."/>
            <person name="Elzinga D.E."/>
            <person name="Hermansen R.A."/>
            <person name="Bodily P.M."/>
            <person name="Hart A.A."/>
            <person name="Coleman C.E."/>
        </authorList>
    </citation>
    <scope>NUCLEOTIDE SEQUENCE [LARGE SCALE GENOMIC DNA]</scope>
    <source>
        <strain evidence="2 3">CCB06</strain>
        <tissue evidence="2">Mycelium</tissue>
    </source>
</reference>
<feature type="signal peptide" evidence="1">
    <location>
        <begin position="1"/>
        <end position="17"/>
    </location>
</feature>
<dbReference type="Proteomes" id="UP000265663">
    <property type="component" value="Unassembled WGS sequence"/>
</dbReference>
<feature type="chain" id="PRO_5018270793" evidence="1">
    <location>
        <begin position="18"/>
        <end position="81"/>
    </location>
</feature>
<keyword evidence="1" id="KW-0732">Signal</keyword>
<dbReference type="AlphaFoldDB" id="A0A3M7LYJ8"/>
<organism evidence="2 3">
    <name type="scientific">Pyrenophora seminiperda CCB06</name>
    <dbReference type="NCBI Taxonomy" id="1302712"/>
    <lineage>
        <taxon>Eukaryota</taxon>
        <taxon>Fungi</taxon>
        <taxon>Dikarya</taxon>
        <taxon>Ascomycota</taxon>
        <taxon>Pezizomycotina</taxon>
        <taxon>Dothideomycetes</taxon>
        <taxon>Pleosporomycetidae</taxon>
        <taxon>Pleosporales</taxon>
        <taxon>Pleosporineae</taxon>
        <taxon>Pleosporaceae</taxon>
        <taxon>Pyrenophora</taxon>
    </lineage>
</organism>
<name>A0A3M7LYJ8_9PLEO</name>
<evidence type="ECO:0000313" key="3">
    <source>
        <dbReference type="Proteomes" id="UP000265663"/>
    </source>
</evidence>
<sequence length="81" mass="8811">MRLSILLSTVFISLAIATPTRTSEEKPNKVLRAPQSLESSAMCRIDGKCQSRNCVAKSKSESCNPCGSASFCTINERGTWI</sequence>
<dbReference type="EMBL" id="KE747810">
    <property type="protein sequence ID" value="RMZ67264.1"/>
    <property type="molecule type" value="Genomic_DNA"/>
</dbReference>
<accession>A0A3M7LYJ8</accession>
<evidence type="ECO:0000313" key="2">
    <source>
        <dbReference type="EMBL" id="RMZ67264.1"/>
    </source>
</evidence>